<reference evidence="1 2" key="1">
    <citation type="submission" date="2019-07" db="EMBL/GenBank/DDBJ databases">
        <title>Whole genome shotgun sequence of Nocardia ninae NBRC 108245.</title>
        <authorList>
            <person name="Hosoyama A."/>
            <person name="Uohara A."/>
            <person name="Ohji S."/>
            <person name="Ichikawa N."/>
        </authorList>
    </citation>
    <scope>NUCLEOTIDE SEQUENCE [LARGE SCALE GENOMIC DNA]</scope>
    <source>
        <strain evidence="1 2">NBRC 108245</strain>
    </source>
</reference>
<gene>
    <name evidence="1" type="ORF">NN4_87320</name>
</gene>
<dbReference type="Proteomes" id="UP000321424">
    <property type="component" value="Unassembled WGS sequence"/>
</dbReference>
<sequence>MFPNTAELGGSHWIFTVRVVRHRAESGWHRVGRWGMRVDWVEPFFDTAPVWWGPQVVRESDRQRAASIVRLVGPGAERILELGGG</sequence>
<protein>
    <submittedName>
        <fullName evidence="1">Uncharacterized protein</fullName>
    </submittedName>
</protein>
<evidence type="ECO:0000313" key="1">
    <source>
        <dbReference type="EMBL" id="GEM44213.1"/>
    </source>
</evidence>
<proteinExistence type="predicted"/>
<accession>A0A511MUD4</accession>
<dbReference type="EMBL" id="BJXA01000145">
    <property type="protein sequence ID" value="GEM44213.1"/>
    <property type="molecule type" value="Genomic_DNA"/>
</dbReference>
<keyword evidence="2" id="KW-1185">Reference proteome</keyword>
<evidence type="ECO:0000313" key="2">
    <source>
        <dbReference type="Proteomes" id="UP000321424"/>
    </source>
</evidence>
<name>A0A511MUD4_9NOCA</name>
<dbReference type="AlphaFoldDB" id="A0A511MUD4"/>
<comment type="caution">
    <text evidence="1">The sequence shown here is derived from an EMBL/GenBank/DDBJ whole genome shotgun (WGS) entry which is preliminary data.</text>
</comment>
<organism evidence="1 2">
    <name type="scientific">Nocardia ninae NBRC 108245</name>
    <dbReference type="NCBI Taxonomy" id="1210091"/>
    <lineage>
        <taxon>Bacteria</taxon>
        <taxon>Bacillati</taxon>
        <taxon>Actinomycetota</taxon>
        <taxon>Actinomycetes</taxon>
        <taxon>Mycobacteriales</taxon>
        <taxon>Nocardiaceae</taxon>
        <taxon>Nocardia</taxon>
    </lineage>
</organism>